<dbReference type="GO" id="GO:0005737">
    <property type="term" value="C:cytoplasm"/>
    <property type="evidence" value="ECO:0007669"/>
    <property type="project" value="TreeGrafter"/>
</dbReference>
<reference evidence="5" key="1">
    <citation type="submission" date="2023-08" db="EMBL/GenBank/DDBJ databases">
        <authorList>
            <person name="Alioto T."/>
            <person name="Alioto T."/>
            <person name="Gomez Garrido J."/>
        </authorList>
    </citation>
    <scope>NUCLEOTIDE SEQUENCE</scope>
</reference>
<dbReference type="GO" id="GO:0000122">
    <property type="term" value="P:negative regulation of transcription by RNA polymerase II"/>
    <property type="evidence" value="ECO:0007669"/>
    <property type="project" value="TreeGrafter"/>
</dbReference>
<dbReference type="Pfam" id="PF14598">
    <property type="entry name" value="PAS_11"/>
    <property type="match status" value="1"/>
</dbReference>
<gene>
    <name evidence="5" type="ORF">OCTVUL_1B024199</name>
</gene>
<feature type="compositionally biased region" description="Low complexity" evidence="3">
    <location>
        <begin position="1391"/>
        <end position="1409"/>
    </location>
</feature>
<dbReference type="Pfam" id="PF12114">
    <property type="entry name" value="Period_C"/>
    <property type="match status" value="1"/>
</dbReference>
<feature type="compositionally biased region" description="Basic and acidic residues" evidence="3">
    <location>
        <begin position="1149"/>
        <end position="1176"/>
    </location>
</feature>
<accession>A0AA36AQ92</accession>
<feature type="compositionally biased region" description="Basic and acidic residues" evidence="3">
    <location>
        <begin position="1081"/>
        <end position="1115"/>
    </location>
</feature>
<comment type="subcellular location">
    <subcellularLocation>
        <location evidence="1">Nucleus</location>
    </subcellularLocation>
</comment>
<feature type="compositionally biased region" description="Polar residues" evidence="3">
    <location>
        <begin position="1328"/>
        <end position="1345"/>
    </location>
</feature>
<proteinExistence type="predicted"/>
<feature type="domain" description="PAS" evidence="4">
    <location>
        <begin position="312"/>
        <end position="358"/>
    </location>
</feature>
<keyword evidence="2" id="KW-0539">Nucleus</keyword>
<protein>
    <recommendedName>
        <fullName evidence="4">PAS domain-containing protein</fullName>
    </recommendedName>
</protein>
<feature type="region of interest" description="Disordered" evidence="3">
    <location>
        <begin position="1328"/>
        <end position="1409"/>
    </location>
</feature>
<dbReference type="GO" id="GO:0001222">
    <property type="term" value="F:transcription corepressor binding"/>
    <property type="evidence" value="ECO:0007669"/>
    <property type="project" value="TreeGrafter"/>
</dbReference>
<dbReference type="GO" id="GO:0032922">
    <property type="term" value="P:circadian regulation of gene expression"/>
    <property type="evidence" value="ECO:0007669"/>
    <property type="project" value="TreeGrafter"/>
</dbReference>
<dbReference type="InterPro" id="IPR050760">
    <property type="entry name" value="Period_circadian_regulator"/>
</dbReference>
<dbReference type="PANTHER" id="PTHR11269:SF16">
    <property type="entry name" value="PERIOD CIRCADIAN PROTEIN"/>
    <property type="match status" value="1"/>
</dbReference>
<feature type="compositionally biased region" description="Polar residues" evidence="3">
    <location>
        <begin position="49"/>
        <end position="61"/>
    </location>
</feature>
<feature type="region of interest" description="Disordered" evidence="3">
    <location>
        <begin position="34"/>
        <end position="62"/>
    </location>
</feature>
<feature type="region of interest" description="Disordered" evidence="3">
    <location>
        <begin position="869"/>
        <end position="906"/>
    </location>
</feature>
<dbReference type="Gene3D" id="3.30.450.20">
    <property type="entry name" value="PAS domain"/>
    <property type="match status" value="2"/>
</dbReference>
<evidence type="ECO:0000256" key="2">
    <source>
        <dbReference type="ARBA" id="ARBA00023242"/>
    </source>
</evidence>
<dbReference type="PROSITE" id="PS50112">
    <property type="entry name" value="PAS"/>
    <property type="match status" value="1"/>
</dbReference>
<organism evidence="5 6">
    <name type="scientific">Octopus vulgaris</name>
    <name type="common">Common octopus</name>
    <dbReference type="NCBI Taxonomy" id="6645"/>
    <lineage>
        <taxon>Eukaryota</taxon>
        <taxon>Metazoa</taxon>
        <taxon>Spiralia</taxon>
        <taxon>Lophotrochozoa</taxon>
        <taxon>Mollusca</taxon>
        <taxon>Cephalopoda</taxon>
        <taxon>Coleoidea</taxon>
        <taxon>Octopodiformes</taxon>
        <taxon>Octopoda</taxon>
        <taxon>Incirrata</taxon>
        <taxon>Octopodidae</taxon>
        <taxon>Octopus</taxon>
    </lineage>
</organism>
<dbReference type="InterPro" id="IPR022728">
    <property type="entry name" value="Period_circadian-like_C"/>
</dbReference>
<dbReference type="InterPro" id="IPR000014">
    <property type="entry name" value="PAS"/>
</dbReference>
<feature type="region of interest" description="Disordered" evidence="3">
    <location>
        <begin position="1043"/>
        <end position="1176"/>
    </location>
</feature>
<feature type="compositionally biased region" description="Polar residues" evidence="3">
    <location>
        <begin position="869"/>
        <end position="904"/>
    </location>
</feature>
<evidence type="ECO:0000313" key="6">
    <source>
        <dbReference type="Proteomes" id="UP001162480"/>
    </source>
</evidence>
<feature type="region of interest" description="Disordered" evidence="3">
    <location>
        <begin position="678"/>
        <end position="720"/>
    </location>
</feature>
<evidence type="ECO:0000313" key="5">
    <source>
        <dbReference type="EMBL" id="CAI9720316.1"/>
    </source>
</evidence>
<dbReference type="SUPFAM" id="SSF55785">
    <property type="entry name" value="PYP-like sensor domain (PAS domain)"/>
    <property type="match status" value="1"/>
</dbReference>
<dbReference type="EMBL" id="OX597816">
    <property type="protein sequence ID" value="CAI9720316.1"/>
    <property type="molecule type" value="Genomic_DNA"/>
</dbReference>
<dbReference type="Proteomes" id="UP001162480">
    <property type="component" value="Chromosome 3"/>
</dbReference>
<feature type="compositionally biased region" description="Polar residues" evidence="3">
    <location>
        <begin position="1355"/>
        <end position="1381"/>
    </location>
</feature>
<evidence type="ECO:0000256" key="1">
    <source>
        <dbReference type="ARBA" id="ARBA00004123"/>
    </source>
</evidence>
<evidence type="ECO:0000256" key="3">
    <source>
        <dbReference type="SAM" id="MobiDB-lite"/>
    </source>
</evidence>
<dbReference type="CDD" id="cd00130">
    <property type="entry name" value="PAS"/>
    <property type="match status" value="1"/>
</dbReference>
<dbReference type="InterPro" id="IPR035965">
    <property type="entry name" value="PAS-like_dom_sf"/>
</dbReference>
<sequence>MSVKPRSAQLVGSFAMAQISSLYDSAHESTLRGSSSSVSISLSSETTDDQPSTSGCSSMHVTGNEFRQIKKEKVKAYIQQIKSMLPPSKGRGKKTGTLSALQHVIDKLKKLKENKDDSKFSFEDSATDSVDHCSSTGTVSKEAEEELRPGSFVLAVTLDCRVDSVHASLLKFLGYPKDSWRGHLLTSFTSRKDIITVNNMLSKNENTFKRYADSGGAAKQKENTIYFRLRYYKNLNDGYGLKRQDKFCAFQANVTTQILDTPSSEKDRNILGSSKKTKHFILRCVPLQSAYIGCSMPKDFTFSTTHNLYCNLSLISNSAITLLGFLPQDLIGMSIFELYHPDDLTYLQTVYQKVVSTQGFRFKSEPYRLRTRNQSWVYVETEWSATLNQWSKRLEDVNGQHTVVRIPENPNVFDEDTNNSYSKLSEESQIQGQKLQRMIQEILLQQTTEKSFLVPARNKPLSKQKPAVAKSPPSLVVNISTTKTCRSEVQSKEGFMTAGSFVDDVIYCPNDGNVSPAVSHSSSPPLQFDSDTSVTYEQLNYSYNIRRFLLSQPKTYHSDNSDKEDSKQVKSENCSDFCADTDFVPVDIPILNPPSFGSSTKVLVSDQEPRDATSPPADDYLEDFNIHKELSISTAPPSVSFDGQSLYQPVSLTPEVLRMHTQLQERLYVQQATSDSSLFELDRGRSSDNSSNRNTTQHPNRHKLSSSDQEDYPPSKVPRLDQSQIYPTNMQQAQMTNQQLSSSQVFNKTPLHPQFYRPTYPVNMPYSKYPTQVQFPNVQNAFQQNFQQAIPVLQYDPAMHMTSNNSTHNVSSMNYTQNTTTASMPTTYWPCYTQTGMPFVATQLVGRFYQSVPGLFHAFNTPVPYSHNTANLTKSKSQETKITSSSGPNTNRKESMMSSRNLQGALSKHNLKISESSCSTTSQEETSSSLMYLLETGSCNTSSPCPDIFSDPGSVRKNKRLPRDPFWLQNTNWSTNIRMKYTVPHKSLKHLLKEDNERLNTLYQSKVVQEQLKDLKVTINSNIPVINEEEDFLVFFENSTQLNEDDKSEKDQECDESAVADSPQSSNSASTEEETEIIVFEARDVKDKNVPNEKTEAKTESGKDKEQQNSEKTESSDNDDDNSESSSKNSSYLTTSDQRSNEEAGSSLKESDGASKESDSGSKESDNGSGEESKPTLMEKADYNCFSELFVPLSLRVPKRETDNRPSKQPHWLMKADFNENIKMGYHISSKELDSILESDSRRMVNLTQSSMVHEQLQTLLGEIEDTNSLDAETTAATYDYSESEKLMDTVPSTPTSTTAITFSTIGSATTTSATTTTTNCLTENQEMACSPSESLSPVNLSLAPTKTDDVTMSPVDQNDLNANSSSTENITTNKDNNSESQSDETTDDVLMPLASSPSSSSSYSLHSPSNIVNSRVSSSYAIPMIVNSSEMPSPDNKFVSQLEQKAANNCRNVDVFDKLFLSTVTEEDDFI</sequence>
<dbReference type="PANTHER" id="PTHR11269">
    <property type="entry name" value="PERIOD CIRCADIAN PROTEIN"/>
    <property type="match status" value="1"/>
</dbReference>
<keyword evidence="6" id="KW-1185">Reference proteome</keyword>
<feature type="compositionally biased region" description="Low complexity" evidence="3">
    <location>
        <begin position="34"/>
        <end position="44"/>
    </location>
</feature>
<dbReference type="GO" id="GO:0043153">
    <property type="term" value="P:entrainment of circadian clock by photoperiod"/>
    <property type="evidence" value="ECO:0007669"/>
    <property type="project" value="TreeGrafter"/>
</dbReference>
<feature type="region of interest" description="Disordered" evidence="3">
    <location>
        <begin position="599"/>
        <end position="620"/>
    </location>
</feature>
<evidence type="ECO:0000259" key="4">
    <source>
        <dbReference type="PROSITE" id="PS50112"/>
    </source>
</evidence>
<dbReference type="GO" id="GO:0005634">
    <property type="term" value="C:nucleus"/>
    <property type="evidence" value="ECO:0007669"/>
    <property type="project" value="UniProtKB-SubCell"/>
</dbReference>
<dbReference type="GO" id="GO:0000976">
    <property type="term" value="F:transcription cis-regulatory region binding"/>
    <property type="evidence" value="ECO:0007669"/>
    <property type="project" value="TreeGrafter"/>
</dbReference>
<name>A0AA36AQ92_OCTVU</name>